<dbReference type="InterPro" id="IPR038175">
    <property type="entry name" value="CBM21_dom_sf"/>
</dbReference>
<reference evidence="3" key="2">
    <citation type="submission" date="2025-08" db="UniProtKB">
        <authorList>
            <consortium name="Ensembl"/>
        </authorList>
    </citation>
    <scope>IDENTIFICATION</scope>
</reference>
<name>A0AAQ4QZG7_GASAC</name>
<feature type="compositionally biased region" description="Acidic residues" evidence="1">
    <location>
        <begin position="49"/>
        <end position="59"/>
    </location>
</feature>
<dbReference type="Pfam" id="PF03370">
    <property type="entry name" value="CBM_21"/>
    <property type="match status" value="1"/>
</dbReference>
<dbReference type="GO" id="GO:2001069">
    <property type="term" value="F:glycogen binding"/>
    <property type="evidence" value="ECO:0007669"/>
    <property type="project" value="TreeGrafter"/>
</dbReference>
<accession>A0AAQ4QZG7</accession>
<dbReference type="CDD" id="cd22255">
    <property type="entry name" value="PBD_PPP1R3A"/>
    <property type="match status" value="1"/>
</dbReference>
<reference evidence="3 4" key="1">
    <citation type="journal article" date="2021" name="G3 (Bethesda)">
        <title>Improved contiguity of the threespine stickleback genome using long-read sequencing.</title>
        <authorList>
            <person name="Nath S."/>
            <person name="Shaw D.E."/>
            <person name="White M.A."/>
        </authorList>
    </citation>
    <scope>NUCLEOTIDE SEQUENCE [LARGE SCALE GENOMIC DNA]</scope>
    <source>
        <strain evidence="3 4">Lake Benthic</strain>
    </source>
</reference>
<protein>
    <recommendedName>
        <fullName evidence="2">CBM21 domain-containing protein</fullName>
    </recommendedName>
</protein>
<evidence type="ECO:0000256" key="1">
    <source>
        <dbReference type="SAM" id="MobiDB-lite"/>
    </source>
</evidence>
<dbReference type="AlphaFoldDB" id="A0AAQ4QZG7"/>
<dbReference type="InterPro" id="IPR050782">
    <property type="entry name" value="PP1_regulatory_subunit_3"/>
</dbReference>
<dbReference type="GO" id="GO:0008157">
    <property type="term" value="F:protein phosphatase 1 binding"/>
    <property type="evidence" value="ECO:0007669"/>
    <property type="project" value="TreeGrafter"/>
</dbReference>
<dbReference type="PANTHER" id="PTHR12307">
    <property type="entry name" value="PROTEIN PHOSPHATASE 1 REGULATORY SUBUNIT"/>
    <property type="match status" value="1"/>
</dbReference>
<dbReference type="Ensembl" id="ENSGACT00000056424.1">
    <property type="protein sequence ID" value="ENSGACP00000056784.1"/>
    <property type="gene ID" value="ENSGACG00000024674.1"/>
</dbReference>
<feature type="region of interest" description="Disordered" evidence="1">
    <location>
        <begin position="29"/>
        <end position="64"/>
    </location>
</feature>
<dbReference type="GeneTree" id="ENSGT00940000157682"/>
<feature type="compositionally biased region" description="Basic and acidic residues" evidence="1">
    <location>
        <begin position="30"/>
        <end position="39"/>
    </location>
</feature>
<dbReference type="Proteomes" id="UP000007635">
    <property type="component" value="Chromosome IV"/>
</dbReference>
<dbReference type="GO" id="GO:0000164">
    <property type="term" value="C:protein phosphatase type 1 complex"/>
    <property type="evidence" value="ECO:0007669"/>
    <property type="project" value="TreeGrafter"/>
</dbReference>
<keyword evidence="4" id="KW-1185">Reference proteome</keyword>
<dbReference type="Gene3D" id="2.60.40.2440">
    <property type="entry name" value="Carbohydrate binding type-21 domain"/>
    <property type="match status" value="1"/>
</dbReference>
<dbReference type="PANTHER" id="PTHR12307:SF2">
    <property type="entry name" value="PROTEIN PHOSPHATASE 1 REGULATORY SUBUNIT 3A"/>
    <property type="match status" value="1"/>
</dbReference>
<dbReference type="PROSITE" id="PS51159">
    <property type="entry name" value="CBM21"/>
    <property type="match status" value="1"/>
</dbReference>
<evidence type="ECO:0000259" key="2">
    <source>
        <dbReference type="PROSITE" id="PS51159"/>
    </source>
</evidence>
<dbReference type="GO" id="GO:0005979">
    <property type="term" value="P:regulation of glycogen biosynthetic process"/>
    <property type="evidence" value="ECO:0007669"/>
    <property type="project" value="TreeGrafter"/>
</dbReference>
<reference evidence="3" key="3">
    <citation type="submission" date="2025-09" db="UniProtKB">
        <authorList>
            <consortium name="Ensembl"/>
        </authorList>
    </citation>
    <scope>IDENTIFICATION</scope>
</reference>
<feature type="domain" description="CBM21" evidence="2">
    <location>
        <begin position="126"/>
        <end position="236"/>
    </location>
</feature>
<dbReference type="InterPro" id="IPR005036">
    <property type="entry name" value="CBM21_dom"/>
</dbReference>
<evidence type="ECO:0000313" key="4">
    <source>
        <dbReference type="Proteomes" id="UP000007635"/>
    </source>
</evidence>
<organism evidence="3 4">
    <name type="scientific">Gasterosteus aculeatus aculeatus</name>
    <name type="common">three-spined stickleback</name>
    <dbReference type="NCBI Taxonomy" id="481459"/>
    <lineage>
        <taxon>Eukaryota</taxon>
        <taxon>Metazoa</taxon>
        <taxon>Chordata</taxon>
        <taxon>Craniata</taxon>
        <taxon>Vertebrata</taxon>
        <taxon>Euteleostomi</taxon>
        <taxon>Actinopterygii</taxon>
        <taxon>Neopterygii</taxon>
        <taxon>Teleostei</taxon>
        <taxon>Neoteleostei</taxon>
        <taxon>Acanthomorphata</taxon>
        <taxon>Eupercaria</taxon>
        <taxon>Perciformes</taxon>
        <taxon>Cottioidei</taxon>
        <taxon>Gasterosteales</taxon>
        <taxon>Gasterosteidae</taxon>
        <taxon>Gasterosteus</taxon>
    </lineage>
</organism>
<sequence>MQILPGATPPSGIKMSSYVFTCTYYSKSHRNGEQEEGGKEASSPMGSATDEETDEDSEPEPPPVIRRKVSFADAFGLNLVSVKEFDNPEVAESEVNRHTKNEATHHPEEFYVSCLFTVPSSPEELEQRLREQMVELESIELLPGTTTLRGTVRVVNLCYTKSVYARMSLDRWTSFFDLSAEYVPGSSDWKTDRFTFQHTLVPPFEREGTRVEICLRYETSVGTFWANCKEMNYVLFCHQKGHVKEHEVQVQEESIGCNSKRSCLKANR</sequence>
<proteinExistence type="predicted"/>
<evidence type="ECO:0000313" key="3">
    <source>
        <dbReference type="Ensembl" id="ENSGACP00000056784.1"/>
    </source>
</evidence>